<evidence type="ECO:0000313" key="2">
    <source>
        <dbReference type="Proteomes" id="UP001600039"/>
    </source>
</evidence>
<protein>
    <recommendedName>
        <fullName evidence="3">Secreted protein</fullName>
    </recommendedName>
</protein>
<dbReference type="RefSeq" id="WP_379856763.1">
    <property type="nucleotide sequence ID" value="NZ_JBHZQA010000001.1"/>
</dbReference>
<accession>A0ABW6HIP5</accession>
<gene>
    <name evidence="1" type="ORF">ACFX5D_02820</name>
</gene>
<proteinExistence type="predicted"/>
<comment type="caution">
    <text evidence="1">The sequence shown here is derived from an EMBL/GenBank/DDBJ whole genome shotgun (WGS) entry which is preliminary data.</text>
</comment>
<evidence type="ECO:0008006" key="3">
    <source>
        <dbReference type="Google" id="ProtNLM"/>
    </source>
</evidence>
<sequence length="86" mass="9433">MRSVVLGKSLALLSIAVSVDSVATYSSILVEHVFIKQLEHKQSTTSEGLKMGGKLLHQHLLPSNVSPQLKGIPQVEQFFTLMLFIS</sequence>
<reference evidence="1 2" key="1">
    <citation type="submission" date="2024-06" db="EMBL/GenBank/DDBJ databases">
        <title>Flavobacterium spp. isolated from glacier.</title>
        <authorList>
            <person name="Han D."/>
        </authorList>
    </citation>
    <scope>NUCLEOTIDE SEQUENCE [LARGE SCALE GENOMIC DNA]</scope>
    <source>
        <strain evidence="1 2">LB3P45</strain>
    </source>
</reference>
<organism evidence="1 2">
    <name type="scientific">Flavobacterium fructosi</name>
    <dbReference type="NCBI Taxonomy" id="3230416"/>
    <lineage>
        <taxon>Bacteria</taxon>
        <taxon>Pseudomonadati</taxon>
        <taxon>Bacteroidota</taxon>
        <taxon>Flavobacteriia</taxon>
        <taxon>Flavobacteriales</taxon>
        <taxon>Flavobacteriaceae</taxon>
        <taxon>Flavobacterium</taxon>
    </lineage>
</organism>
<keyword evidence="2" id="KW-1185">Reference proteome</keyword>
<name>A0ABW6HIP5_9FLAO</name>
<dbReference type="Proteomes" id="UP001600039">
    <property type="component" value="Unassembled WGS sequence"/>
</dbReference>
<dbReference type="EMBL" id="JBHZQA010000001">
    <property type="protein sequence ID" value="MFE3846899.1"/>
    <property type="molecule type" value="Genomic_DNA"/>
</dbReference>
<evidence type="ECO:0000313" key="1">
    <source>
        <dbReference type="EMBL" id="MFE3846899.1"/>
    </source>
</evidence>